<protein>
    <submittedName>
        <fullName evidence="2">Uncharacterized protein</fullName>
    </submittedName>
</protein>
<accession>A0ABR1CPN4</accession>
<evidence type="ECO:0000256" key="1">
    <source>
        <dbReference type="SAM" id="MobiDB-lite"/>
    </source>
</evidence>
<comment type="caution">
    <text evidence="2">The sequence shown here is derived from an EMBL/GenBank/DDBJ whole genome shotgun (WGS) entry which is preliminary data.</text>
</comment>
<organism evidence="2 3">
    <name type="scientific">Necator americanus</name>
    <name type="common">Human hookworm</name>
    <dbReference type="NCBI Taxonomy" id="51031"/>
    <lineage>
        <taxon>Eukaryota</taxon>
        <taxon>Metazoa</taxon>
        <taxon>Ecdysozoa</taxon>
        <taxon>Nematoda</taxon>
        <taxon>Chromadorea</taxon>
        <taxon>Rhabditida</taxon>
        <taxon>Rhabditina</taxon>
        <taxon>Rhabditomorpha</taxon>
        <taxon>Strongyloidea</taxon>
        <taxon>Ancylostomatidae</taxon>
        <taxon>Bunostominae</taxon>
        <taxon>Necator</taxon>
    </lineage>
</organism>
<gene>
    <name evidence="2" type="primary">Necator_chrIII.g9422</name>
    <name evidence="2" type="ORF">RB195_008657</name>
</gene>
<feature type="compositionally biased region" description="Basic and acidic residues" evidence="1">
    <location>
        <begin position="23"/>
        <end position="34"/>
    </location>
</feature>
<feature type="compositionally biased region" description="Gly residues" evidence="1">
    <location>
        <begin position="1"/>
        <end position="11"/>
    </location>
</feature>
<dbReference type="Proteomes" id="UP001303046">
    <property type="component" value="Unassembled WGS sequence"/>
</dbReference>
<sequence length="93" mass="10305">MCWRGRGGGGEGGEEEALAARQQQRDNGRLEGRNSSRAIPRRCGVTKVKRIVSVFIVLIADHRDCSPRDGNEWLIALGGRVSFFVTAWHKARA</sequence>
<name>A0ABR1CPN4_NECAM</name>
<evidence type="ECO:0000313" key="2">
    <source>
        <dbReference type="EMBL" id="KAK6740323.1"/>
    </source>
</evidence>
<proteinExistence type="predicted"/>
<keyword evidence="3" id="KW-1185">Reference proteome</keyword>
<feature type="region of interest" description="Disordered" evidence="1">
    <location>
        <begin position="1"/>
        <end position="36"/>
    </location>
</feature>
<dbReference type="EMBL" id="JAVFWL010000003">
    <property type="protein sequence ID" value="KAK6740323.1"/>
    <property type="molecule type" value="Genomic_DNA"/>
</dbReference>
<reference evidence="2 3" key="1">
    <citation type="submission" date="2023-08" db="EMBL/GenBank/DDBJ databases">
        <title>A Necator americanus chromosomal reference genome.</title>
        <authorList>
            <person name="Ilik V."/>
            <person name="Petrzelkova K.J."/>
            <person name="Pardy F."/>
            <person name="Fuh T."/>
            <person name="Niatou-Singa F.S."/>
            <person name="Gouil Q."/>
            <person name="Baker L."/>
            <person name="Ritchie M.E."/>
            <person name="Jex A.R."/>
            <person name="Gazzola D."/>
            <person name="Li H."/>
            <person name="Toshio Fujiwara R."/>
            <person name="Zhan B."/>
            <person name="Aroian R.V."/>
            <person name="Pafco B."/>
            <person name="Schwarz E.M."/>
        </authorList>
    </citation>
    <scope>NUCLEOTIDE SEQUENCE [LARGE SCALE GENOMIC DNA]</scope>
    <source>
        <strain evidence="2 3">Aroian</strain>
        <tissue evidence="2">Whole animal</tissue>
    </source>
</reference>
<evidence type="ECO:0000313" key="3">
    <source>
        <dbReference type="Proteomes" id="UP001303046"/>
    </source>
</evidence>